<dbReference type="PANTHER" id="PTHR46188">
    <property type="entry name" value="BOLA-LIKE PROTEIN 3"/>
    <property type="match status" value="1"/>
</dbReference>
<gene>
    <name evidence="3" type="ORF">AFUS01_LOCUS47134</name>
</gene>
<dbReference type="Pfam" id="PF01722">
    <property type="entry name" value="BolA"/>
    <property type="match status" value="1"/>
</dbReference>
<evidence type="ECO:0000313" key="4">
    <source>
        <dbReference type="Proteomes" id="UP000708208"/>
    </source>
</evidence>
<evidence type="ECO:0000256" key="1">
    <source>
        <dbReference type="ARBA" id="ARBA00005578"/>
    </source>
</evidence>
<protein>
    <recommendedName>
        <fullName evidence="5">BolA-like protein 3</fullName>
    </recommendedName>
</protein>
<proteinExistence type="inferred from homology"/>
<comment type="similarity">
    <text evidence="1 2">Belongs to the BolA/IbaG family.</text>
</comment>
<reference evidence="3" key="1">
    <citation type="submission" date="2021-06" db="EMBL/GenBank/DDBJ databases">
        <authorList>
            <person name="Hodson N. C."/>
            <person name="Mongue J. A."/>
            <person name="Jaron S. K."/>
        </authorList>
    </citation>
    <scope>NUCLEOTIDE SEQUENCE</scope>
</reference>
<dbReference type="OrthoDB" id="203381at2759"/>
<keyword evidence="4" id="KW-1185">Reference proteome</keyword>
<dbReference type="Proteomes" id="UP000708208">
    <property type="component" value="Unassembled WGS sequence"/>
</dbReference>
<dbReference type="EMBL" id="CAJVCH010571649">
    <property type="protein sequence ID" value="CAG7838134.1"/>
    <property type="molecule type" value="Genomic_DNA"/>
</dbReference>
<evidence type="ECO:0008006" key="5">
    <source>
        <dbReference type="Google" id="ProtNLM"/>
    </source>
</evidence>
<dbReference type="InterPro" id="IPR052275">
    <property type="entry name" value="Mt_Fe-S_assembly_factor"/>
</dbReference>
<evidence type="ECO:0000256" key="2">
    <source>
        <dbReference type="RuleBase" id="RU003860"/>
    </source>
</evidence>
<sequence>MTSRFLERVLKRNSYLNSYLSRLFTSEPNAGEIRIKEKLSSKFPAATSIQVEDISGGCGSMYQIYVESTDFKGLNTVKQHQLITKALQEEIKSMHGLRITTSLPKS</sequence>
<dbReference type="PANTHER" id="PTHR46188:SF1">
    <property type="entry name" value="BOLA-LIKE PROTEIN 3"/>
    <property type="match status" value="1"/>
</dbReference>
<name>A0A8J2LSD3_9HEXA</name>
<dbReference type="AlphaFoldDB" id="A0A8J2LSD3"/>
<evidence type="ECO:0000313" key="3">
    <source>
        <dbReference type="EMBL" id="CAG7838134.1"/>
    </source>
</evidence>
<dbReference type="InterPro" id="IPR002634">
    <property type="entry name" value="BolA"/>
</dbReference>
<comment type="caution">
    <text evidence="3">The sequence shown here is derived from an EMBL/GenBank/DDBJ whole genome shotgun (WGS) entry which is preliminary data.</text>
</comment>
<dbReference type="GO" id="GO:0005759">
    <property type="term" value="C:mitochondrial matrix"/>
    <property type="evidence" value="ECO:0007669"/>
    <property type="project" value="TreeGrafter"/>
</dbReference>
<accession>A0A8J2LSD3</accession>
<organism evidence="3 4">
    <name type="scientific">Allacma fusca</name>
    <dbReference type="NCBI Taxonomy" id="39272"/>
    <lineage>
        <taxon>Eukaryota</taxon>
        <taxon>Metazoa</taxon>
        <taxon>Ecdysozoa</taxon>
        <taxon>Arthropoda</taxon>
        <taxon>Hexapoda</taxon>
        <taxon>Collembola</taxon>
        <taxon>Symphypleona</taxon>
        <taxon>Sminthuridae</taxon>
        <taxon>Allacma</taxon>
    </lineage>
</organism>